<evidence type="ECO:0000313" key="4">
    <source>
        <dbReference type="Proteomes" id="UP000011074"/>
    </source>
</evidence>
<dbReference type="InterPro" id="IPR058548">
    <property type="entry name" value="MlaB-like_STAS"/>
</dbReference>
<evidence type="ECO:0000313" key="3">
    <source>
        <dbReference type="EMBL" id="QST79133.1"/>
    </source>
</evidence>
<organism evidence="3 4">
    <name type="scientific">Streptomyces rimosus subsp. rimosus (strain ATCC 10970 / DSM 40260 / JCM 4667 / NRRL 2234)</name>
    <dbReference type="NCBI Taxonomy" id="1265868"/>
    <lineage>
        <taxon>Bacteria</taxon>
        <taxon>Bacillati</taxon>
        <taxon>Actinomycetota</taxon>
        <taxon>Actinomycetes</taxon>
        <taxon>Kitasatosporales</taxon>
        <taxon>Streptomycetaceae</taxon>
        <taxon>Streptomyces</taxon>
    </lineage>
</organism>
<dbReference type="AlphaFoldDB" id="A0A8A1UF75"/>
<feature type="region of interest" description="Disordered" evidence="1">
    <location>
        <begin position="99"/>
        <end position="119"/>
    </location>
</feature>
<dbReference type="Gene3D" id="3.30.750.24">
    <property type="entry name" value="STAS domain"/>
    <property type="match status" value="1"/>
</dbReference>
<dbReference type="CDD" id="cd07043">
    <property type="entry name" value="STAS_anti-anti-sigma_factors"/>
    <property type="match status" value="1"/>
</dbReference>
<dbReference type="SUPFAM" id="SSF52091">
    <property type="entry name" value="SpoIIaa-like"/>
    <property type="match status" value="1"/>
</dbReference>
<dbReference type="Proteomes" id="UP000011074">
    <property type="component" value="Chromosome"/>
</dbReference>
<dbReference type="EMBL" id="CP048261">
    <property type="protein sequence ID" value="QST79133.1"/>
    <property type="molecule type" value="Genomic_DNA"/>
</dbReference>
<reference evidence="3" key="1">
    <citation type="submission" date="2012-12" db="EMBL/GenBank/DDBJ databases">
        <authorList>
            <person name="Pethick F.E."/>
            <person name="MacFadyen A.C."/>
            <person name="Tang Z."/>
            <person name="Sangal V."/>
            <person name="Tze-Tze L."/>
            <person name="Chu J."/>
            <person name="Guo M."/>
            <person name="Kirby R."/>
            <person name="Hoskisson P.A."/>
            <person name="Herron P.R."/>
            <person name="Hunter I.S."/>
        </authorList>
    </citation>
    <scope>NUCLEOTIDE SEQUENCE</scope>
    <source>
        <strain evidence="3">ATCC 10970</strain>
    </source>
</reference>
<name>A0A8A1UF75_STRR1</name>
<dbReference type="GeneID" id="66852694"/>
<sequence>MPRLPSRPQALRVHWTIRPLGLRLSGAIDTATRPVLEQCLRELAQRFPGRTVHLDLTRVTRLDLVAAALVVATRDRIRRRAGDLRLHVGNGAVPAPIELLPSRAARKSPPGPVRQERGG</sequence>
<dbReference type="PROSITE" id="PS50801">
    <property type="entry name" value="STAS"/>
    <property type="match status" value="1"/>
</dbReference>
<reference evidence="3" key="2">
    <citation type="submission" date="2020-01" db="EMBL/GenBank/DDBJ databases">
        <authorList>
            <person name="Algora L."/>
            <person name="Schniete J.K."/>
            <person name="MacFadyen A."/>
            <person name="Hoskisson P.A."/>
            <person name="Hunter I.S."/>
            <person name="Herron P.R."/>
        </authorList>
    </citation>
    <scope>NUCLEOTIDE SEQUENCE</scope>
    <source>
        <strain evidence="3">ATCC 10970</strain>
    </source>
</reference>
<dbReference type="RefSeq" id="WP_078605164.1">
    <property type="nucleotide sequence ID" value="NZ_CP048261.1"/>
</dbReference>
<gene>
    <name evidence="3" type="ORF">SRIM_002175</name>
</gene>
<evidence type="ECO:0000259" key="2">
    <source>
        <dbReference type="PROSITE" id="PS50801"/>
    </source>
</evidence>
<accession>A0A8A1UF75</accession>
<dbReference type="InterPro" id="IPR036513">
    <property type="entry name" value="STAS_dom_sf"/>
</dbReference>
<dbReference type="InterPro" id="IPR002645">
    <property type="entry name" value="STAS_dom"/>
</dbReference>
<feature type="domain" description="STAS" evidence="2">
    <location>
        <begin position="22"/>
        <end position="86"/>
    </location>
</feature>
<proteinExistence type="predicted"/>
<dbReference type="Pfam" id="PF13466">
    <property type="entry name" value="STAS_2"/>
    <property type="match status" value="1"/>
</dbReference>
<protein>
    <submittedName>
        <fullName evidence="3">STAS domain-containing protein</fullName>
    </submittedName>
</protein>
<evidence type="ECO:0000256" key="1">
    <source>
        <dbReference type="SAM" id="MobiDB-lite"/>
    </source>
</evidence>
<reference evidence="3" key="3">
    <citation type="journal article" date="2021" name="bioRxiv">
        <title>Bilateral symmetry of linear streptomycete chromosomes.</title>
        <authorList>
            <person name="Algora-Gallardo L."/>
            <person name="Schniete J.K."/>
            <person name="Mark D.R."/>
            <person name="Hunter I.S."/>
            <person name="Herron P.R."/>
        </authorList>
    </citation>
    <scope>NUCLEOTIDE SEQUENCE</scope>
    <source>
        <strain evidence="3">ATCC 10970</strain>
    </source>
</reference>